<dbReference type="Proteomes" id="UP000784294">
    <property type="component" value="Unassembled WGS sequence"/>
</dbReference>
<dbReference type="AlphaFoldDB" id="A0A448XJH2"/>
<evidence type="ECO:0000313" key="2">
    <source>
        <dbReference type="Proteomes" id="UP000784294"/>
    </source>
</evidence>
<organism evidence="1 2">
    <name type="scientific">Protopolystoma xenopodis</name>
    <dbReference type="NCBI Taxonomy" id="117903"/>
    <lineage>
        <taxon>Eukaryota</taxon>
        <taxon>Metazoa</taxon>
        <taxon>Spiralia</taxon>
        <taxon>Lophotrochozoa</taxon>
        <taxon>Platyhelminthes</taxon>
        <taxon>Monogenea</taxon>
        <taxon>Polyopisthocotylea</taxon>
        <taxon>Polystomatidea</taxon>
        <taxon>Polystomatidae</taxon>
        <taxon>Protopolystoma</taxon>
    </lineage>
</organism>
<dbReference type="EMBL" id="CAAALY010257056">
    <property type="protein sequence ID" value="VEL38154.1"/>
    <property type="molecule type" value="Genomic_DNA"/>
</dbReference>
<name>A0A448XJH2_9PLAT</name>
<evidence type="ECO:0000313" key="1">
    <source>
        <dbReference type="EMBL" id="VEL38154.1"/>
    </source>
</evidence>
<comment type="caution">
    <text evidence="1">The sequence shown here is derived from an EMBL/GenBank/DDBJ whole genome shotgun (WGS) entry which is preliminary data.</text>
</comment>
<accession>A0A448XJH2</accession>
<protein>
    <submittedName>
        <fullName evidence="1">Uncharacterized protein</fullName>
    </submittedName>
</protein>
<proteinExistence type="predicted"/>
<sequence>MQLAELVSLLVYSFCMPMSFQPDSSGDFFLNSMHAIKSTLNSALQMFRDSDDQTCPPIHHRHADYGCSAGPMGRPCSVSAVNWLSGAVNFRHN</sequence>
<gene>
    <name evidence="1" type="ORF">PXEA_LOCUS31594</name>
</gene>
<reference evidence="1" key="1">
    <citation type="submission" date="2018-11" db="EMBL/GenBank/DDBJ databases">
        <authorList>
            <consortium name="Pathogen Informatics"/>
        </authorList>
    </citation>
    <scope>NUCLEOTIDE SEQUENCE</scope>
</reference>
<keyword evidence="2" id="KW-1185">Reference proteome</keyword>